<dbReference type="PANTHER" id="PTHR15464:SF1">
    <property type="entry name" value="TRANSCRIPTION FACTOR 19"/>
    <property type="match status" value="1"/>
</dbReference>
<keyword evidence="5" id="KW-0539">Nucleus</keyword>
<evidence type="ECO:0000256" key="1">
    <source>
        <dbReference type="ARBA" id="ARBA00004123"/>
    </source>
</evidence>
<dbReference type="SUPFAM" id="SSF57903">
    <property type="entry name" value="FYVE/PHD zinc finger"/>
    <property type="match status" value="1"/>
</dbReference>
<dbReference type="AlphaFoldDB" id="A0ABD2QHW1"/>
<evidence type="ECO:0000256" key="3">
    <source>
        <dbReference type="ARBA" id="ARBA00022771"/>
    </source>
</evidence>
<dbReference type="InterPro" id="IPR000253">
    <property type="entry name" value="FHA_dom"/>
</dbReference>
<dbReference type="InterPro" id="IPR008984">
    <property type="entry name" value="SMAD_FHA_dom_sf"/>
</dbReference>
<dbReference type="PANTHER" id="PTHR15464">
    <property type="entry name" value="TRANSCRIPTION FACTOR 19"/>
    <property type="match status" value="1"/>
</dbReference>
<evidence type="ECO:0000313" key="9">
    <source>
        <dbReference type="Proteomes" id="UP001626550"/>
    </source>
</evidence>
<name>A0ABD2QHW1_9PLAT</name>
<organism evidence="8 9">
    <name type="scientific">Cichlidogyrus casuarinus</name>
    <dbReference type="NCBI Taxonomy" id="1844966"/>
    <lineage>
        <taxon>Eukaryota</taxon>
        <taxon>Metazoa</taxon>
        <taxon>Spiralia</taxon>
        <taxon>Lophotrochozoa</taxon>
        <taxon>Platyhelminthes</taxon>
        <taxon>Monogenea</taxon>
        <taxon>Monopisthocotylea</taxon>
        <taxon>Dactylogyridea</taxon>
        <taxon>Ancyrocephalidae</taxon>
        <taxon>Cichlidogyrus</taxon>
    </lineage>
</organism>
<feature type="domain" description="FHA" evidence="7">
    <location>
        <begin position="56"/>
        <end position="112"/>
    </location>
</feature>
<accession>A0ABD2QHW1</accession>
<keyword evidence="3" id="KW-0863">Zinc-finger</keyword>
<dbReference type="GO" id="GO:0008270">
    <property type="term" value="F:zinc ion binding"/>
    <property type="evidence" value="ECO:0007669"/>
    <property type="project" value="UniProtKB-KW"/>
</dbReference>
<protein>
    <submittedName>
        <fullName evidence="8">Transcription factor 19</fullName>
    </submittedName>
</protein>
<feature type="region of interest" description="Disordered" evidence="6">
    <location>
        <begin position="158"/>
        <end position="237"/>
    </location>
</feature>
<evidence type="ECO:0000313" key="8">
    <source>
        <dbReference type="EMBL" id="KAL3319135.1"/>
    </source>
</evidence>
<sequence length="299" mass="33776">MLTYRTRLFALKMTTVSLVWIGDLDQDKQKMATYPNISDERYRPKKISMSQNQREIKIGRINSKNPPDFPIESCINTRMISRNHATIERLSKGGFMLYDHSMNGTYVNYTRVTGGVTLNQGDLICFGHLNGANLKPGESVSPFFSDLKYKVEIGSVAESKRKRRSSQPGSMASSDEESDLSDDSDGSNRKQVSPKKSRKSEEEVRKSLNGAKVKKPTKPKKPKLSEAEQPVTEEAEKCEADRCAQPKGLAVDWIQCDKCQKWYHWFCVHCTKKEADQATYHCPKCKGRKASLDLGFGFG</sequence>
<dbReference type="CDD" id="cd15610">
    <property type="entry name" value="PHD3_KDM5A_like"/>
    <property type="match status" value="1"/>
</dbReference>
<gene>
    <name evidence="8" type="primary">TCF19</name>
    <name evidence="8" type="ORF">Ciccas_002198</name>
</gene>
<evidence type="ECO:0000256" key="2">
    <source>
        <dbReference type="ARBA" id="ARBA00022723"/>
    </source>
</evidence>
<dbReference type="InterPro" id="IPR013083">
    <property type="entry name" value="Znf_RING/FYVE/PHD"/>
</dbReference>
<dbReference type="PROSITE" id="PS50006">
    <property type="entry name" value="FHA_DOMAIN"/>
    <property type="match status" value="1"/>
</dbReference>
<comment type="subcellular location">
    <subcellularLocation>
        <location evidence="1">Nucleus</location>
    </subcellularLocation>
</comment>
<evidence type="ECO:0000259" key="7">
    <source>
        <dbReference type="PROSITE" id="PS50006"/>
    </source>
</evidence>
<evidence type="ECO:0000256" key="5">
    <source>
        <dbReference type="ARBA" id="ARBA00023242"/>
    </source>
</evidence>
<comment type="caution">
    <text evidence="8">The sequence shown here is derived from an EMBL/GenBank/DDBJ whole genome shotgun (WGS) entry which is preliminary data.</text>
</comment>
<dbReference type="SUPFAM" id="SSF49879">
    <property type="entry name" value="SMAD/FHA domain"/>
    <property type="match status" value="1"/>
</dbReference>
<dbReference type="Gene3D" id="2.60.200.20">
    <property type="match status" value="1"/>
</dbReference>
<evidence type="ECO:0000256" key="6">
    <source>
        <dbReference type="SAM" id="MobiDB-lite"/>
    </source>
</evidence>
<dbReference type="Gene3D" id="3.30.40.10">
    <property type="entry name" value="Zinc/RING finger domain, C3HC4 (zinc finger)"/>
    <property type="match status" value="1"/>
</dbReference>
<dbReference type="InterPro" id="IPR042803">
    <property type="entry name" value="TCF19"/>
</dbReference>
<feature type="compositionally biased region" description="Basic residues" evidence="6">
    <location>
        <begin position="212"/>
        <end position="222"/>
    </location>
</feature>
<dbReference type="SMART" id="SM00240">
    <property type="entry name" value="FHA"/>
    <property type="match status" value="1"/>
</dbReference>
<dbReference type="GO" id="GO:0005634">
    <property type="term" value="C:nucleus"/>
    <property type="evidence" value="ECO:0007669"/>
    <property type="project" value="UniProtKB-SubCell"/>
</dbReference>
<evidence type="ECO:0000256" key="4">
    <source>
        <dbReference type="ARBA" id="ARBA00022833"/>
    </source>
</evidence>
<dbReference type="EMBL" id="JBJKFK010000167">
    <property type="protein sequence ID" value="KAL3319135.1"/>
    <property type="molecule type" value="Genomic_DNA"/>
</dbReference>
<keyword evidence="9" id="KW-1185">Reference proteome</keyword>
<dbReference type="Proteomes" id="UP001626550">
    <property type="component" value="Unassembled WGS sequence"/>
</dbReference>
<dbReference type="InterPro" id="IPR001965">
    <property type="entry name" value="Znf_PHD"/>
</dbReference>
<feature type="compositionally biased region" description="Acidic residues" evidence="6">
    <location>
        <begin position="174"/>
        <end position="185"/>
    </location>
</feature>
<dbReference type="InterPro" id="IPR011011">
    <property type="entry name" value="Znf_FYVE_PHD"/>
</dbReference>
<keyword evidence="2" id="KW-0479">Metal-binding</keyword>
<reference evidence="8 9" key="1">
    <citation type="submission" date="2024-11" db="EMBL/GenBank/DDBJ databases">
        <title>Adaptive evolution of stress response genes in parasites aligns with host niche diversity.</title>
        <authorList>
            <person name="Hahn C."/>
            <person name="Resl P."/>
        </authorList>
    </citation>
    <scope>NUCLEOTIDE SEQUENCE [LARGE SCALE GENOMIC DNA]</scope>
    <source>
        <strain evidence="8">EGGRZ-B1_66</strain>
        <tissue evidence="8">Body</tissue>
    </source>
</reference>
<dbReference type="Pfam" id="PF00498">
    <property type="entry name" value="FHA"/>
    <property type="match status" value="1"/>
</dbReference>
<keyword evidence="4" id="KW-0862">Zinc</keyword>
<dbReference type="SMART" id="SM00249">
    <property type="entry name" value="PHD"/>
    <property type="match status" value="1"/>
</dbReference>
<proteinExistence type="predicted"/>